<comment type="similarity">
    <text evidence="7">Belongs to the binding-protein-dependent transport system permease family.</text>
</comment>
<evidence type="ECO:0000256" key="2">
    <source>
        <dbReference type="ARBA" id="ARBA00022448"/>
    </source>
</evidence>
<dbReference type="PANTHER" id="PTHR30193:SF41">
    <property type="entry name" value="DIACETYLCHITOBIOSE UPTAKE SYSTEM PERMEASE PROTEIN NGCF"/>
    <property type="match status" value="1"/>
</dbReference>
<dbReference type="GO" id="GO:0055085">
    <property type="term" value="P:transmembrane transport"/>
    <property type="evidence" value="ECO:0007669"/>
    <property type="project" value="InterPro"/>
</dbReference>
<evidence type="ECO:0000256" key="6">
    <source>
        <dbReference type="ARBA" id="ARBA00023136"/>
    </source>
</evidence>
<dbReference type="InterPro" id="IPR000515">
    <property type="entry name" value="MetI-like"/>
</dbReference>
<dbReference type="SUPFAM" id="SSF161098">
    <property type="entry name" value="MetI-like"/>
    <property type="match status" value="1"/>
</dbReference>
<dbReference type="GO" id="GO:0005886">
    <property type="term" value="C:plasma membrane"/>
    <property type="evidence" value="ECO:0007669"/>
    <property type="project" value="UniProtKB-SubCell"/>
</dbReference>
<dbReference type="InterPro" id="IPR035906">
    <property type="entry name" value="MetI-like_sf"/>
</dbReference>
<keyword evidence="4 7" id="KW-0812">Transmembrane</keyword>
<evidence type="ECO:0000259" key="8">
    <source>
        <dbReference type="PROSITE" id="PS50928"/>
    </source>
</evidence>
<dbReference type="Proteomes" id="UP000291144">
    <property type="component" value="Unassembled WGS sequence"/>
</dbReference>
<organism evidence="9 10">
    <name type="scientific">Kribbella pittospori</name>
    <dbReference type="NCBI Taxonomy" id="722689"/>
    <lineage>
        <taxon>Bacteria</taxon>
        <taxon>Bacillati</taxon>
        <taxon>Actinomycetota</taxon>
        <taxon>Actinomycetes</taxon>
        <taxon>Propionibacteriales</taxon>
        <taxon>Kribbellaceae</taxon>
        <taxon>Kribbella</taxon>
    </lineage>
</organism>
<keyword evidence="6 7" id="KW-0472">Membrane</keyword>
<feature type="domain" description="ABC transmembrane type-1" evidence="8">
    <location>
        <begin position="88"/>
        <end position="303"/>
    </location>
</feature>
<dbReference type="OrthoDB" id="9804439at2"/>
<evidence type="ECO:0000256" key="7">
    <source>
        <dbReference type="RuleBase" id="RU363032"/>
    </source>
</evidence>
<dbReference type="AlphaFoldDB" id="A0A4R0JTS9"/>
<dbReference type="Gene3D" id="1.10.3720.10">
    <property type="entry name" value="MetI-like"/>
    <property type="match status" value="1"/>
</dbReference>
<evidence type="ECO:0000256" key="4">
    <source>
        <dbReference type="ARBA" id="ARBA00022692"/>
    </source>
</evidence>
<accession>A0A4R0JTS9</accession>
<evidence type="ECO:0000256" key="3">
    <source>
        <dbReference type="ARBA" id="ARBA00022475"/>
    </source>
</evidence>
<gene>
    <name evidence="9" type="ORF">E0H73_42155</name>
</gene>
<keyword evidence="10" id="KW-1185">Reference proteome</keyword>
<dbReference type="InterPro" id="IPR051393">
    <property type="entry name" value="ABC_transporter_permease"/>
</dbReference>
<dbReference type="CDD" id="cd06261">
    <property type="entry name" value="TM_PBP2"/>
    <property type="match status" value="1"/>
</dbReference>
<feature type="transmembrane region" description="Helical" evidence="7">
    <location>
        <begin position="34"/>
        <end position="55"/>
    </location>
</feature>
<evidence type="ECO:0000313" key="10">
    <source>
        <dbReference type="Proteomes" id="UP000291144"/>
    </source>
</evidence>
<feature type="transmembrane region" description="Helical" evidence="7">
    <location>
        <begin position="129"/>
        <end position="148"/>
    </location>
</feature>
<feature type="transmembrane region" description="Helical" evidence="7">
    <location>
        <begin position="230"/>
        <end position="250"/>
    </location>
</feature>
<dbReference type="PROSITE" id="PS50928">
    <property type="entry name" value="ABC_TM1"/>
    <property type="match status" value="1"/>
</dbReference>
<proteinExistence type="inferred from homology"/>
<name>A0A4R0JTS9_9ACTN</name>
<feature type="transmembrane region" description="Helical" evidence="7">
    <location>
        <begin position="168"/>
        <end position="187"/>
    </location>
</feature>
<dbReference type="PANTHER" id="PTHR30193">
    <property type="entry name" value="ABC TRANSPORTER PERMEASE PROTEIN"/>
    <property type="match status" value="1"/>
</dbReference>
<keyword evidence="5 7" id="KW-1133">Transmembrane helix</keyword>
<dbReference type="EMBL" id="SJKB01000026">
    <property type="protein sequence ID" value="TCC49554.1"/>
    <property type="molecule type" value="Genomic_DNA"/>
</dbReference>
<comment type="caution">
    <text evidence="9">The sequence shown here is derived from an EMBL/GenBank/DDBJ whole genome shotgun (WGS) entry which is preliminary data.</text>
</comment>
<evidence type="ECO:0000256" key="1">
    <source>
        <dbReference type="ARBA" id="ARBA00004651"/>
    </source>
</evidence>
<sequence>MRSAKEPIVVSVAAGARLRVKRAAGPAHRSDWKLALVLILPAAAGFITFAAVPVLRGIYLSFTRFRILTPPTWTGLGNYRRLLTDAVFWKSLAVTAEYVVLSVVLGLAVSLATAVIMHRLTRSAAIRGLVLLPFLVSGVVAALVWQWMLDPGLGIVNVVVKATTGHEVLFLGSQGWVIPTLAFIGVWKSMGYNAILIFAGLQTIAPQIYEAGRIDGAGEPRMFRHLTLPLLRPIMAMVAVLTVISSFQVFDLVAVTTKGGPADASKVLPLYIYAKGFSEFDFGYALTMSMALFVLLLAITFVQLRLLRANESDTN</sequence>
<comment type="subcellular location">
    <subcellularLocation>
        <location evidence="1 7">Cell membrane</location>
        <topology evidence="1 7">Multi-pass membrane protein</topology>
    </subcellularLocation>
</comment>
<evidence type="ECO:0000256" key="5">
    <source>
        <dbReference type="ARBA" id="ARBA00022989"/>
    </source>
</evidence>
<feature type="transmembrane region" description="Helical" evidence="7">
    <location>
        <begin position="282"/>
        <end position="302"/>
    </location>
</feature>
<feature type="transmembrane region" description="Helical" evidence="7">
    <location>
        <begin position="98"/>
        <end position="117"/>
    </location>
</feature>
<reference evidence="9 10" key="1">
    <citation type="submission" date="2019-02" db="EMBL/GenBank/DDBJ databases">
        <title>Kribbella capetownensis sp. nov. and Kribbella speibonae sp. nov., isolated from soil.</title>
        <authorList>
            <person name="Curtis S.M."/>
            <person name="Norton I."/>
            <person name="Everest G.J."/>
            <person name="Meyers P.R."/>
        </authorList>
    </citation>
    <scope>NUCLEOTIDE SEQUENCE [LARGE SCALE GENOMIC DNA]</scope>
    <source>
        <strain evidence="9 10">NRRL B-24813</strain>
    </source>
</reference>
<protein>
    <submittedName>
        <fullName evidence="9">Sugar ABC transporter permease</fullName>
    </submittedName>
</protein>
<keyword evidence="2 7" id="KW-0813">Transport</keyword>
<dbReference type="Pfam" id="PF00528">
    <property type="entry name" value="BPD_transp_1"/>
    <property type="match status" value="1"/>
</dbReference>
<keyword evidence="3" id="KW-1003">Cell membrane</keyword>
<evidence type="ECO:0000313" key="9">
    <source>
        <dbReference type="EMBL" id="TCC49554.1"/>
    </source>
</evidence>